<feature type="transmembrane region" description="Helical" evidence="6">
    <location>
        <begin position="139"/>
        <end position="160"/>
    </location>
</feature>
<reference evidence="7" key="2">
    <citation type="journal article" date="2015" name="J. Proteomics">
        <title>Sexual differences in the sialomes of the zebra tick, Rhipicephalus pulchellus.</title>
        <authorList>
            <person name="Tan A.W."/>
            <person name="Francischetti I.M."/>
            <person name="Slovak M."/>
            <person name="Kini R.M."/>
            <person name="Ribeiro J.M."/>
        </authorList>
    </citation>
    <scope>NUCLEOTIDE SEQUENCE</scope>
    <source>
        <tissue evidence="7">Salivary gland</tissue>
    </source>
</reference>
<dbReference type="InterPro" id="IPR051068">
    <property type="entry name" value="MFS_Domain-Containing_Protein"/>
</dbReference>
<dbReference type="EMBL" id="GACK01001236">
    <property type="protein sequence ID" value="JAA63798.1"/>
    <property type="molecule type" value="mRNA"/>
</dbReference>
<feature type="transmembrane region" description="Helical" evidence="6">
    <location>
        <begin position="106"/>
        <end position="127"/>
    </location>
</feature>
<sequence length="588" mass="63971">SFDMNLRTKRRITLGTACLFFVITGIEHAVILPSLWMYLKGRFQSPDYAIAVVIAACCVTALFVSPFVGVWADGTRNVRSVLLVVNLGQFVGSLLYFAGISHWLLLVARLLSGLGTGTAAVILADAARSTAEKNRTATFSLLAGFRELGIVVGSSLHVLFQNENLGVGVLPLDRYSIPALMMAFLWLLVEAIFYLAYFNMAQLSHQQKLEDTLQCSYLEASMGNVSECLPPPSPYPQHRELAPDLDLADSISYSAGGLSSHHHHPHRMIQAPLMCSLNNDLAKMHRSPLNMSLDEGDLFSDAMIETAERFILSSESANPGAAFRSVLRAPSSVSDIEQSATHSMSDNARAESTVPETQVLHRYCSEYIREDTVVLLAITFLVTYSQTALQAALYPLANENYRYGEVKSIAIYLVCGVEVLLVFAGIRILSRQLSDRLLLLVGLVFTCVGTFLWLGFSFVASPGKFNSLPLFVLGTAVDLFGMPMLTVCTSSLISKVTSSKHQAVMQSLYMGVMQLGCTLGPLWTGGSLQHKSLLFGVPCGLSVLFTVLFLASFPQLGQQQTTNENGEEAEEVDDSSSKTGLTCASDAH</sequence>
<feature type="transmembrane region" description="Helical" evidence="6">
    <location>
        <begin position="409"/>
        <end position="430"/>
    </location>
</feature>
<evidence type="ECO:0000256" key="1">
    <source>
        <dbReference type="ARBA" id="ARBA00004141"/>
    </source>
</evidence>
<organism evidence="7">
    <name type="scientific">Rhipicephalus pulchellus</name>
    <name type="common">Yellow backed tick</name>
    <name type="synonym">Dermacentor pulchellus</name>
    <dbReference type="NCBI Taxonomy" id="72859"/>
    <lineage>
        <taxon>Eukaryota</taxon>
        <taxon>Metazoa</taxon>
        <taxon>Ecdysozoa</taxon>
        <taxon>Arthropoda</taxon>
        <taxon>Chelicerata</taxon>
        <taxon>Arachnida</taxon>
        <taxon>Acari</taxon>
        <taxon>Parasitiformes</taxon>
        <taxon>Ixodida</taxon>
        <taxon>Ixodoidea</taxon>
        <taxon>Ixodidae</taxon>
        <taxon>Rhipicephalinae</taxon>
        <taxon>Rhipicephalus</taxon>
        <taxon>Rhipicephalus</taxon>
    </lineage>
</organism>
<dbReference type="PANTHER" id="PTHR23510">
    <property type="entry name" value="INNER MEMBRANE TRANSPORT PROTEIN YAJR"/>
    <property type="match status" value="1"/>
</dbReference>
<evidence type="ECO:0000256" key="3">
    <source>
        <dbReference type="ARBA" id="ARBA00022989"/>
    </source>
</evidence>
<accession>L7MKI8</accession>
<feature type="transmembrane region" description="Helical" evidence="6">
    <location>
        <begin position="12"/>
        <end position="36"/>
    </location>
</feature>
<evidence type="ECO:0000256" key="2">
    <source>
        <dbReference type="ARBA" id="ARBA00022692"/>
    </source>
</evidence>
<evidence type="ECO:0000256" key="4">
    <source>
        <dbReference type="ARBA" id="ARBA00023136"/>
    </source>
</evidence>
<comment type="subcellular location">
    <subcellularLocation>
        <location evidence="1">Membrane</location>
        <topology evidence="1">Multi-pass membrane protein</topology>
    </subcellularLocation>
</comment>
<proteinExistence type="evidence at transcript level"/>
<dbReference type="PANTHER" id="PTHR23510:SF16">
    <property type="entry name" value="MAJOR FACILITATOR SUPERFAMILY (MFS) PROFILE DOMAIN-CONTAINING PROTEIN"/>
    <property type="match status" value="1"/>
</dbReference>
<dbReference type="InterPro" id="IPR036259">
    <property type="entry name" value="MFS_trans_sf"/>
</dbReference>
<dbReference type="SUPFAM" id="SSF103473">
    <property type="entry name" value="MFS general substrate transporter"/>
    <property type="match status" value="1"/>
</dbReference>
<evidence type="ECO:0000256" key="5">
    <source>
        <dbReference type="SAM" id="MobiDB-lite"/>
    </source>
</evidence>
<dbReference type="Gene3D" id="1.20.1250.20">
    <property type="entry name" value="MFS general substrate transporter like domains"/>
    <property type="match status" value="2"/>
</dbReference>
<reference evidence="7" key="1">
    <citation type="submission" date="2012-11" db="EMBL/GenBank/DDBJ databases">
        <authorList>
            <person name="Lucero-Rivera Y.E."/>
            <person name="Tovar-Ramirez D."/>
        </authorList>
    </citation>
    <scope>NUCLEOTIDE SEQUENCE</scope>
    <source>
        <tissue evidence="7">Salivary gland</tissue>
    </source>
</reference>
<feature type="transmembrane region" description="Helical" evidence="6">
    <location>
        <begin position="437"/>
        <end position="456"/>
    </location>
</feature>
<keyword evidence="3 6" id="KW-1133">Transmembrane helix</keyword>
<feature type="transmembrane region" description="Helical" evidence="6">
    <location>
        <begin position="372"/>
        <end position="397"/>
    </location>
</feature>
<feature type="transmembrane region" description="Helical" evidence="6">
    <location>
        <begin position="48"/>
        <end position="69"/>
    </location>
</feature>
<dbReference type="Pfam" id="PF07690">
    <property type="entry name" value="MFS_1"/>
    <property type="match status" value="2"/>
</dbReference>
<protein>
    <submittedName>
        <fullName evidence="7">Putative transporter/transmembrane protein</fullName>
    </submittedName>
</protein>
<feature type="non-terminal residue" evidence="7">
    <location>
        <position position="1"/>
    </location>
</feature>
<feature type="transmembrane region" description="Helical" evidence="6">
    <location>
        <begin position="532"/>
        <end position="553"/>
    </location>
</feature>
<feature type="compositionally biased region" description="Acidic residues" evidence="5">
    <location>
        <begin position="565"/>
        <end position="574"/>
    </location>
</feature>
<evidence type="ECO:0000313" key="7">
    <source>
        <dbReference type="EMBL" id="JAA63798.1"/>
    </source>
</evidence>
<name>L7MKI8_RHIPC</name>
<dbReference type="GO" id="GO:0022857">
    <property type="term" value="F:transmembrane transporter activity"/>
    <property type="evidence" value="ECO:0007669"/>
    <property type="project" value="InterPro"/>
</dbReference>
<feature type="transmembrane region" description="Helical" evidence="6">
    <location>
        <begin position="508"/>
        <end position="526"/>
    </location>
</feature>
<feature type="transmembrane region" description="Helical" evidence="6">
    <location>
        <begin position="81"/>
        <end position="100"/>
    </location>
</feature>
<keyword evidence="4 6" id="KW-0472">Membrane</keyword>
<feature type="region of interest" description="Disordered" evidence="5">
    <location>
        <begin position="560"/>
        <end position="588"/>
    </location>
</feature>
<dbReference type="GO" id="GO:0016020">
    <property type="term" value="C:membrane"/>
    <property type="evidence" value="ECO:0007669"/>
    <property type="project" value="UniProtKB-SubCell"/>
</dbReference>
<evidence type="ECO:0000256" key="6">
    <source>
        <dbReference type="SAM" id="Phobius"/>
    </source>
</evidence>
<dbReference type="InterPro" id="IPR011701">
    <property type="entry name" value="MFS"/>
</dbReference>
<feature type="transmembrane region" description="Helical" evidence="6">
    <location>
        <begin position="180"/>
        <end position="198"/>
    </location>
</feature>
<keyword evidence="2 6" id="KW-0812">Transmembrane</keyword>
<dbReference type="AlphaFoldDB" id="L7MKI8"/>
<feature type="transmembrane region" description="Helical" evidence="6">
    <location>
        <begin position="468"/>
        <end position="487"/>
    </location>
</feature>